<dbReference type="Pfam" id="PF01494">
    <property type="entry name" value="FAD_binding_3"/>
    <property type="match status" value="1"/>
</dbReference>
<dbReference type="STRING" id="314232.SKA53_05433"/>
<keyword evidence="2" id="KW-0285">Flavoprotein</keyword>
<dbReference type="Gene3D" id="3.50.50.60">
    <property type="entry name" value="FAD/NAD(P)-binding domain"/>
    <property type="match status" value="1"/>
</dbReference>
<dbReference type="RefSeq" id="WP_007205042.1">
    <property type="nucleotide sequence ID" value="NZ_CH672414.1"/>
</dbReference>
<dbReference type="PANTHER" id="PTHR13789">
    <property type="entry name" value="MONOOXYGENASE"/>
    <property type="match status" value="1"/>
</dbReference>
<proteinExistence type="predicted"/>
<evidence type="ECO:0000256" key="4">
    <source>
        <dbReference type="ARBA" id="ARBA00023002"/>
    </source>
</evidence>
<reference evidence="7 8" key="1">
    <citation type="submission" date="2006-01" db="EMBL/GenBank/DDBJ databases">
        <authorList>
            <person name="Hagstrom A."/>
            <person name="Ferriera S."/>
            <person name="Johnson J."/>
            <person name="Kravitz S."/>
            <person name="Halpern A."/>
            <person name="Remington K."/>
            <person name="Beeson K."/>
            <person name="Tran B."/>
            <person name="Rogers Y.-H."/>
            <person name="Friedman R."/>
            <person name="Venter J.C."/>
        </authorList>
    </citation>
    <scope>NUCLEOTIDE SEQUENCE [LARGE SCALE GENOMIC DNA]</scope>
    <source>
        <strain evidence="7 8">SKA53</strain>
    </source>
</reference>
<sequence length="387" mass="40596">MKKSTATIDVGANAGRSIAIIGGGIGGLTAALAFARQGAQVTVHEQAPAIAEVGAGLQLTPNGARALAALGLADALDQSGLRATAVKPVDALSGRAIARFDLTRQTPPYRFVHRADLIGLLAQACAAAGVRIVLNARIADVTADGLSGADLTLGADGLHSVIRPVLNTADAPFFTGQVAWRAIIPAANVPPVAQIWMAPGRHVVTYPLARNRLNIVAVQERDIWAAEGWHHGDDPANLRAAFADCAAPLQDLLAGVDACNLWGLFRHKVADHWHNDQIALLGDAAHPTLPFLAQGANLAIEDAFTLAQITDAQPNLAQALHAYQSARRPRVSRAIAAANANARNYHLSGAPRRVAHLGLKTLGKIAPDAFINRLGWLYDHDVTTSSV</sequence>
<name>A3V6I0_9RHOB</name>
<dbReference type="InterPro" id="IPR036188">
    <property type="entry name" value="FAD/NAD-bd_sf"/>
</dbReference>
<keyword evidence="4" id="KW-0560">Oxidoreductase</keyword>
<evidence type="ECO:0000313" key="8">
    <source>
        <dbReference type="Proteomes" id="UP000004507"/>
    </source>
</evidence>
<comment type="cofactor">
    <cofactor evidence="1">
        <name>FAD</name>
        <dbReference type="ChEBI" id="CHEBI:57692"/>
    </cofactor>
</comment>
<dbReference type="InterPro" id="IPR050493">
    <property type="entry name" value="FAD-dep_Monooxygenase_BioMet"/>
</dbReference>
<evidence type="ECO:0000256" key="3">
    <source>
        <dbReference type="ARBA" id="ARBA00022827"/>
    </source>
</evidence>
<evidence type="ECO:0000256" key="2">
    <source>
        <dbReference type="ARBA" id="ARBA00022630"/>
    </source>
</evidence>
<protein>
    <submittedName>
        <fullName evidence="7">Salicylate hydroxylase</fullName>
    </submittedName>
</protein>
<dbReference type="HOGENOM" id="CLU_009665_19_5_5"/>
<dbReference type="EMBL" id="AAMS01000005">
    <property type="protein sequence ID" value="EAQ06504.1"/>
    <property type="molecule type" value="Genomic_DNA"/>
</dbReference>
<evidence type="ECO:0000313" key="7">
    <source>
        <dbReference type="EMBL" id="EAQ06504.1"/>
    </source>
</evidence>
<comment type="caution">
    <text evidence="7">The sequence shown here is derived from an EMBL/GenBank/DDBJ whole genome shotgun (WGS) entry which is preliminary data.</text>
</comment>
<evidence type="ECO:0000256" key="5">
    <source>
        <dbReference type="ARBA" id="ARBA00023033"/>
    </source>
</evidence>
<keyword evidence="8" id="KW-1185">Reference proteome</keyword>
<dbReference type="PRINTS" id="PR00420">
    <property type="entry name" value="RNGMNOXGNASE"/>
</dbReference>
<feature type="domain" description="FAD-binding" evidence="6">
    <location>
        <begin position="18"/>
        <end position="336"/>
    </location>
</feature>
<keyword evidence="3" id="KW-0274">FAD</keyword>
<accession>A3V6I0</accession>
<dbReference type="GO" id="GO:0071949">
    <property type="term" value="F:FAD binding"/>
    <property type="evidence" value="ECO:0007669"/>
    <property type="project" value="InterPro"/>
</dbReference>
<dbReference type="SUPFAM" id="SSF54373">
    <property type="entry name" value="FAD-linked reductases, C-terminal domain"/>
    <property type="match status" value="1"/>
</dbReference>
<dbReference type="InterPro" id="IPR002938">
    <property type="entry name" value="FAD-bd"/>
</dbReference>
<organism evidence="7 8">
    <name type="scientific">Yoonia vestfoldensis SKA53</name>
    <dbReference type="NCBI Taxonomy" id="314232"/>
    <lineage>
        <taxon>Bacteria</taxon>
        <taxon>Pseudomonadati</taxon>
        <taxon>Pseudomonadota</taxon>
        <taxon>Alphaproteobacteria</taxon>
        <taxon>Rhodobacterales</taxon>
        <taxon>Paracoccaceae</taxon>
        <taxon>Yoonia</taxon>
    </lineage>
</organism>
<dbReference type="Proteomes" id="UP000004507">
    <property type="component" value="Unassembled WGS sequence"/>
</dbReference>
<dbReference type="PANTHER" id="PTHR13789:SF318">
    <property type="entry name" value="GERANYLGERANYL DIPHOSPHATE REDUCTASE"/>
    <property type="match status" value="1"/>
</dbReference>
<dbReference type="eggNOG" id="COG0654">
    <property type="taxonomic scope" value="Bacteria"/>
</dbReference>
<gene>
    <name evidence="7" type="ORF">SKA53_05433</name>
</gene>
<dbReference type="GO" id="GO:0004497">
    <property type="term" value="F:monooxygenase activity"/>
    <property type="evidence" value="ECO:0007669"/>
    <property type="project" value="UniProtKB-KW"/>
</dbReference>
<keyword evidence="5" id="KW-0503">Monooxygenase</keyword>
<evidence type="ECO:0000256" key="1">
    <source>
        <dbReference type="ARBA" id="ARBA00001974"/>
    </source>
</evidence>
<dbReference type="SUPFAM" id="SSF51905">
    <property type="entry name" value="FAD/NAD(P)-binding domain"/>
    <property type="match status" value="1"/>
</dbReference>
<evidence type="ECO:0000259" key="6">
    <source>
        <dbReference type="Pfam" id="PF01494"/>
    </source>
</evidence>
<dbReference type="AlphaFoldDB" id="A3V6I0"/>